<dbReference type="AlphaFoldDB" id="A0A9N8HWZ7"/>
<comment type="caution">
    <text evidence="2">The sequence shown here is derived from an EMBL/GenBank/DDBJ whole genome shotgun (WGS) entry which is preliminary data.</text>
</comment>
<proteinExistence type="predicted"/>
<gene>
    <name evidence="2" type="ORF">SEMRO_2091_G313990.1</name>
</gene>
<name>A0A9N8HWZ7_9STRA</name>
<feature type="region of interest" description="Disordered" evidence="1">
    <location>
        <begin position="75"/>
        <end position="145"/>
    </location>
</feature>
<evidence type="ECO:0000313" key="3">
    <source>
        <dbReference type="Proteomes" id="UP001153069"/>
    </source>
</evidence>
<dbReference type="EMBL" id="CAICTM010002089">
    <property type="protein sequence ID" value="CAB9527845.1"/>
    <property type="molecule type" value="Genomic_DNA"/>
</dbReference>
<evidence type="ECO:0000313" key="2">
    <source>
        <dbReference type="EMBL" id="CAB9527845.1"/>
    </source>
</evidence>
<organism evidence="2 3">
    <name type="scientific">Seminavis robusta</name>
    <dbReference type="NCBI Taxonomy" id="568900"/>
    <lineage>
        <taxon>Eukaryota</taxon>
        <taxon>Sar</taxon>
        <taxon>Stramenopiles</taxon>
        <taxon>Ochrophyta</taxon>
        <taxon>Bacillariophyta</taxon>
        <taxon>Bacillariophyceae</taxon>
        <taxon>Bacillariophycidae</taxon>
        <taxon>Naviculales</taxon>
        <taxon>Naviculaceae</taxon>
        <taxon>Seminavis</taxon>
    </lineage>
</organism>
<accession>A0A9N8HWZ7</accession>
<evidence type="ECO:0000256" key="1">
    <source>
        <dbReference type="SAM" id="MobiDB-lite"/>
    </source>
</evidence>
<feature type="compositionally biased region" description="Polar residues" evidence="1">
    <location>
        <begin position="77"/>
        <end position="88"/>
    </location>
</feature>
<keyword evidence="3" id="KW-1185">Reference proteome</keyword>
<protein>
    <submittedName>
        <fullName evidence="2">Uncharacterized protein</fullName>
    </submittedName>
</protein>
<dbReference type="Proteomes" id="UP001153069">
    <property type="component" value="Unassembled WGS sequence"/>
</dbReference>
<reference evidence="2" key="1">
    <citation type="submission" date="2020-06" db="EMBL/GenBank/DDBJ databases">
        <authorList>
            <consortium name="Plant Systems Biology data submission"/>
        </authorList>
    </citation>
    <scope>NUCLEOTIDE SEQUENCE</scope>
    <source>
        <strain evidence="2">D6</strain>
    </source>
</reference>
<feature type="compositionally biased region" description="Low complexity" evidence="1">
    <location>
        <begin position="107"/>
        <end position="121"/>
    </location>
</feature>
<sequence>MQLGYGGTLPAKTTVTATEELGYGDMKLDNSKAPNQVSSLEYEDASPSSTNGMPLTTNAHNKVFDPASYYATRRRNSMSTGGCRNSGISGLARVHRGGGRRASMEHTSSTTSPTTEPQQPTRSAVSFKMRRRSTSSKEETQDRGTYSITSFIKMESGVGVDDSSHSIDGSMARRGIRRSMSCDESDRHRLSRMHSNMSADSSAARRDFCANNNSTERTTGTTKNKQDTAAFLGSRIIRLDSSNPGRRGSLLKGHMKQKANVNLIKSCLLS</sequence>